<feature type="region of interest" description="Disordered" evidence="1">
    <location>
        <begin position="29"/>
        <end position="51"/>
    </location>
</feature>
<dbReference type="AlphaFoldDB" id="A0A7R7HWQ1"/>
<evidence type="ECO:0000313" key="5">
    <source>
        <dbReference type="Proteomes" id="UP000611640"/>
    </source>
</evidence>
<protein>
    <submittedName>
        <fullName evidence="4">SGNH hydrolase</fullName>
    </submittedName>
</protein>
<dbReference type="GO" id="GO:0016787">
    <property type="term" value="F:hydrolase activity"/>
    <property type="evidence" value="ECO:0007669"/>
    <property type="project" value="UniProtKB-KW"/>
</dbReference>
<organism evidence="4 5">
    <name type="scientific">Actinocatenispora thailandica</name>
    <dbReference type="NCBI Taxonomy" id="227318"/>
    <lineage>
        <taxon>Bacteria</taxon>
        <taxon>Bacillati</taxon>
        <taxon>Actinomycetota</taxon>
        <taxon>Actinomycetes</taxon>
        <taxon>Micromonosporales</taxon>
        <taxon>Micromonosporaceae</taxon>
        <taxon>Actinocatenispora</taxon>
    </lineage>
</organism>
<accession>A0A7R7HWQ1</accession>
<feature type="chain" id="PRO_5031084842" evidence="2">
    <location>
        <begin position="25"/>
        <end position="424"/>
    </location>
</feature>
<dbReference type="Gene3D" id="3.40.50.1110">
    <property type="entry name" value="SGNH hydrolase"/>
    <property type="match status" value="1"/>
</dbReference>
<sequence>MRRRRIGTVAVAVLALAVPLSAYAAVHHATHDRGDAETSSADRRDAASRAPVWQAAWRAAPQPPVASGPSHDGFGNRTVRMVVRPTVRGTAVRIRLSNRYGTAGLRIGTVAVAEQDAGPIVVPGSQQVATFGGGDAVTVAAGGEAVSDPVPVPARAGHNLVVSVYLAAATGPATWHNKAQMTSYVSGAGNWATEPGGSPYQAITPSWFFLDGVDVLGPPVRGTVLAFGDSITDGAFSTLDAGHTYPDWLADRLAGYAVLNEGIGGNQILADTAGGGESALHRFGRDVLDQPGVTAVVFLAGVNDIGAGATAPQLVAGMTRLVAQAHERCLRVVGGTITPFGGSVYDTPAHEQTRQAVNRWIRTGGAFDAVADFDRVLRDPADPLTIEPRYHTVGDLHPNDLGYRVMADAVSRSDLSPLSGCRHG</sequence>
<proteinExistence type="predicted"/>
<dbReference type="InterPro" id="IPR036514">
    <property type="entry name" value="SGNH_hydro_sf"/>
</dbReference>
<keyword evidence="5" id="KW-1185">Reference proteome</keyword>
<evidence type="ECO:0000256" key="2">
    <source>
        <dbReference type="SAM" id="SignalP"/>
    </source>
</evidence>
<evidence type="ECO:0000256" key="1">
    <source>
        <dbReference type="SAM" id="MobiDB-lite"/>
    </source>
</evidence>
<feature type="compositionally biased region" description="Basic and acidic residues" evidence="1">
    <location>
        <begin position="29"/>
        <end position="47"/>
    </location>
</feature>
<dbReference type="RefSeq" id="WP_203960973.1">
    <property type="nucleotide sequence ID" value="NZ_AP023355.1"/>
</dbReference>
<dbReference type="Proteomes" id="UP000611640">
    <property type="component" value="Chromosome"/>
</dbReference>
<dbReference type="Pfam" id="PF13472">
    <property type="entry name" value="Lipase_GDSL_2"/>
    <property type="match status" value="1"/>
</dbReference>
<evidence type="ECO:0000259" key="3">
    <source>
        <dbReference type="Pfam" id="PF13472"/>
    </source>
</evidence>
<reference evidence="4 5" key="1">
    <citation type="submission" date="2020-08" db="EMBL/GenBank/DDBJ databases">
        <title>Whole genome shotgun sequence of Actinocatenispora thailandica NBRC 105041.</title>
        <authorList>
            <person name="Komaki H."/>
            <person name="Tamura T."/>
        </authorList>
    </citation>
    <scope>NUCLEOTIDE SEQUENCE [LARGE SCALE GENOMIC DNA]</scope>
    <source>
        <strain evidence="4 5">NBRC 105041</strain>
    </source>
</reference>
<dbReference type="PANTHER" id="PTHR43784">
    <property type="entry name" value="GDSL-LIKE LIPASE/ACYLHYDROLASE, PUTATIVE (AFU_ORTHOLOGUE AFUA_2G00820)-RELATED"/>
    <property type="match status" value="1"/>
</dbReference>
<dbReference type="EMBL" id="AP023355">
    <property type="protein sequence ID" value="BCJ34219.1"/>
    <property type="molecule type" value="Genomic_DNA"/>
</dbReference>
<evidence type="ECO:0000313" key="4">
    <source>
        <dbReference type="EMBL" id="BCJ34219.1"/>
    </source>
</evidence>
<feature type="signal peptide" evidence="2">
    <location>
        <begin position="1"/>
        <end position="24"/>
    </location>
</feature>
<dbReference type="InterPro" id="IPR053140">
    <property type="entry name" value="GDSL_Rv0518-like"/>
</dbReference>
<name>A0A7R7HWQ1_9ACTN</name>
<dbReference type="InterPro" id="IPR013830">
    <property type="entry name" value="SGNH_hydro"/>
</dbReference>
<keyword evidence="2" id="KW-0732">Signal</keyword>
<feature type="domain" description="SGNH hydrolase-type esterase" evidence="3">
    <location>
        <begin position="226"/>
        <end position="405"/>
    </location>
</feature>
<dbReference type="CDD" id="cd01830">
    <property type="entry name" value="XynE_like"/>
    <property type="match status" value="1"/>
</dbReference>
<keyword evidence="4" id="KW-0378">Hydrolase</keyword>
<gene>
    <name evidence="4" type="ORF">Athai_17220</name>
</gene>
<dbReference type="KEGG" id="atl:Athai_17220"/>
<dbReference type="SUPFAM" id="SSF52266">
    <property type="entry name" value="SGNH hydrolase"/>
    <property type="match status" value="1"/>
</dbReference>
<dbReference type="PANTHER" id="PTHR43784:SF2">
    <property type="entry name" value="GDSL-LIKE LIPASE_ACYLHYDROLASE, PUTATIVE (AFU_ORTHOLOGUE AFUA_2G00820)-RELATED"/>
    <property type="match status" value="1"/>
</dbReference>